<protein>
    <submittedName>
        <fullName evidence="2">Uncharacterized protein</fullName>
    </submittedName>
</protein>
<sequence>MGGSGGGPSSSYSSSGEEDGDADWKAAIDSVATTSISINSSSLTNGGFTTISNHSTPNFEENQRIKQKPQTLKHYQIKAQKILDDILEKTLVMVRDPLNDVDNDTKINESGVRLFKHAPPGIVFDHIDELQGPRKRPRIVPGKEFDEKSKKFRRQLQSVAVDGYVVMATARDACQKSLARLQAKDAAAKAAAKREEERVAELKRIRGERWLPSIAREMQMKFKS</sequence>
<feature type="region of interest" description="Disordered" evidence="1">
    <location>
        <begin position="1"/>
        <end position="23"/>
    </location>
</feature>
<organism evidence="2 3">
    <name type="scientific">Liquidambar formosana</name>
    <name type="common">Formosan gum</name>
    <dbReference type="NCBI Taxonomy" id="63359"/>
    <lineage>
        <taxon>Eukaryota</taxon>
        <taxon>Viridiplantae</taxon>
        <taxon>Streptophyta</taxon>
        <taxon>Embryophyta</taxon>
        <taxon>Tracheophyta</taxon>
        <taxon>Spermatophyta</taxon>
        <taxon>Magnoliopsida</taxon>
        <taxon>eudicotyledons</taxon>
        <taxon>Gunneridae</taxon>
        <taxon>Pentapetalae</taxon>
        <taxon>Saxifragales</taxon>
        <taxon>Altingiaceae</taxon>
        <taxon>Liquidambar</taxon>
    </lineage>
</organism>
<accession>A0AAP0RVC6</accession>
<name>A0AAP0RVC6_LIQFO</name>
<gene>
    <name evidence="2" type="ORF">L1049_024058</name>
</gene>
<proteinExistence type="predicted"/>
<evidence type="ECO:0000256" key="1">
    <source>
        <dbReference type="SAM" id="MobiDB-lite"/>
    </source>
</evidence>
<dbReference type="AlphaFoldDB" id="A0AAP0RVC6"/>
<dbReference type="Proteomes" id="UP001415857">
    <property type="component" value="Unassembled WGS sequence"/>
</dbReference>
<evidence type="ECO:0000313" key="3">
    <source>
        <dbReference type="Proteomes" id="UP001415857"/>
    </source>
</evidence>
<comment type="caution">
    <text evidence="2">The sequence shown here is derived from an EMBL/GenBank/DDBJ whole genome shotgun (WGS) entry which is preliminary data.</text>
</comment>
<reference evidence="2 3" key="1">
    <citation type="journal article" date="2024" name="Plant J.">
        <title>Genome sequences and population genomics reveal climatic adaptation and genomic divergence between two closely related sweetgum species.</title>
        <authorList>
            <person name="Xu W.Q."/>
            <person name="Ren C.Q."/>
            <person name="Zhang X.Y."/>
            <person name="Comes H.P."/>
            <person name="Liu X.H."/>
            <person name="Li Y.G."/>
            <person name="Kettle C.J."/>
            <person name="Jalonen R."/>
            <person name="Gaisberger H."/>
            <person name="Ma Y.Z."/>
            <person name="Qiu Y.X."/>
        </authorList>
    </citation>
    <scope>NUCLEOTIDE SEQUENCE [LARGE SCALE GENOMIC DNA]</scope>
    <source>
        <strain evidence="2">Hangzhou</strain>
    </source>
</reference>
<dbReference type="PANTHER" id="PTHR36765:SF1">
    <property type="entry name" value="EXPRESSED PROTEIN"/>
    <property type="match status" value="1"/>
</dbReference>
<keyword evidence="3" id="KW-1185">Reference proteome</keyword>
<evidence type="ECO:0000313" key="2">
    <source>
        <dbReference type="EMBL" id="KAK9284878.1"/>
    </source>
</evidence>
<dbReference type="PANTHER" id="PTHR36765">
    <property type="entry name" value="EXPRESSED PROTEIN"/>
    <property type="match status" value="1"/>
</dbReference>
<dbReference type="EMBL" id="JBBPBK010000005">
    <property type="protein sequence ID" value="KAK9284878.1"/>
    <property type="molecule type" value="Genomic_DNA"/>
</dbReference>